<dbReference type="AlphaFoldDB" id="A0A2S7K9G9"/>
<feature type="transmembrane region" description="Helical" evidence="1">
    <location>
        <begin position="112"/>
        <end position="134"/>
    </location>
</feature>
<comment type="caution">
    <text evidence="2">The sequence shown here is derived from an EMBL/GenBank/DDBJ whole genome shotgun (WGS) entry which is preliminary data.</text>
</comment>
<organism evidence="2 3">
    <name type="scientific">Hyphococcus luteus</name>
    <dbReference type="NCBI Taxonomy" id="2058213"/>
    <lineage>
        <taxon>Bacteria</taxon>
        <taxon>Pseudomonadati</taxon>
        <taxon>Pseudomonadota</taxon>
        <taxon>Alphaproteobacteria</taxon>
        <taxon>Parvularculales</taxon>
        <taxon>Parvularculaceae</taxon>
        <taxon>Hyphococcus</taxon>
    </lineage>
</organism>
<evidence type="ECO:0000313" key="2">
    <source>
        <dbReference type="EMBL" id="PQA89150.1"/>
    </source>
</evidence>
<keyword evidence="1" id="KW-1133">Transmembrane helix</keyword>
<dbReference type="Pfam" id="PF08570">
    <property type="entry name" value="DUF1761"/>
    <property type="match status" value="1"/>
</dbReference>
<gene>
    <name evidence="2" type="ORF">CW354_04175</name>
</gene>
<feature type="transmembrane region" description="Helical" evidence="1">
    <location>
        <begin position="33"/>
        <end position="55"/>
    </location>
</feature>
<reference evidence="2 3" key="1">
    <citation type="submission" date="2017-12" db="EMBL/GenBank/DDBJ databases">
        <authorList>
            <person name="Hurst M.R.H."/>
        </authorList>
    </citation>
    <scope>NUCLEOTIDE SEQUENCE [LARGE SCALE GENOMIC DNA]</scope>
    <source>
        <strain evidence="2 3">SY-3-19</strain>
    </source>
</reference>
<sequence>MRRTDFFRIAAWRRRAVKSVETNRGRVIMPRILGLNLVGVLVASIVFFLIGWVWYGMLFQEAWMAAEGITMEAAESESPVWMASGFLITLLQVIGIGLILKWKGSAGLGGAVATAFALWFFLALPMCSYAYIYAAHNSTLLLIDAGHLLVGWVVSAIVLALIK</sequence>
<keyword evidence="1" id="KW-0812">Transmembrane</keyword>
<accession>A0A2S7K9G9</accession>
<keyword evidence="3" id="KW-1185">Reference proteome</keyword>
<evidence type="ECO:0000313" key="3">
    <source>
        <dbReference type="Proteomes" id="UP000239504"/>
    </source>
</evidence>
<name>A0A2S7K9G9_9PROT</name>
<keyword evidence="1" id="KW-0472">Membrane</keyword>
<evidence type="ECO:0008006" key="4">
    <source>
        <dbReference type="Google" id="ProtNLM"/>
    </source>
</evidence>
<evidence type="ECO:0000256" key="1">
    <source>
        <dbReference type="SAM" id="Phobius"/>
    </source>
</evidence>
<dbReference type="Proteomes" id="UP000239504">
    <property type="component" value="Unassembled WGS sequence"/>
</dbReference>
<proteinExistence type="predicted"/>
<feature type="transmembrane region" description="Helical" evidence="1">
    <location>
        <begin position="80"/>
        <end position="100"/>
    </location>
</feature>
<protein>
    <recommendedName>
        <fullName evidence="4">DUF1761 domain-containing protein</fullName>
    </recommendedName>
</protein>
<dbReference type="EMBL" id="PJCH01000003">
    <property type="protein sequence ID" value="PQA89150.1"/>
    <property type="molecule type" value="Genomic_DNA"/>
</dbReference>
<dbReference type="InterPro" id="IPR013879">
    <property type="entry name" value="DUF1761"/>
</dbReference>
<feature type="transmembrane region" description="Helical" evidence="1">
    <location>
        <begin position="140"/>
        <end position="162"/>
    </location>
</feature>